<keyword evidence="3" id="KW-0808">Transferase</keyword>
<dbReference type="GO" id="GO:0032259">
    <property type="term" value="P:methylation"/>
    <property type="evidence" value="ECO:0007669"/>
    <property type="project" value="UniProtKB-KW"/>
</dbReference>
<evidence type="ECO:0000313" key="5">
    <source>
        <dbReference type="EMBL" id="KKK99135.1"/>
    </source>
</evidence>
<evidence type="ECO:0000256" key="2">
    <source>
        <dbReference type="ARBA" id="ARBA00022603"/>
    </source>
</evidence>
<dbReference type="Gene3D" id="3.40.50.150">
    <property type="entry name" value="Vaccinia Virus protein VP39"/>
    <property type="match status" value="1"/>
</dbReference>
<dbReference type="GO" id="GO:0003677">
    <property type="term" value="F:DNA binding"/>
    <property type="evidence" value="ECO:0007669"/>
    <property type="project" value="InterPro"/>
</dbReference>
<evidence type="ECO:0000256" key="3">
    <source>
        <dbReference type="ARBA" id="ARBA00022679"/>
    </source>
</evidence>
<organism evidence="5">
    <name type="scientific">marine sediment metagenome</name>
    <dbReference type="NCBI Taxonomy" id="412755"/>
    <lineage>
        <taxon>unclassified sequences</taxon>
        <taxon>metagenomes</taxon>
        <taxon>ecological metagenomes</taxon>
    </lineage>
</organism>
<comment type="caution">
    <text evidence="5">The sequence shown here is derived from an EMBL/GenBank/DDBJ whole genome shotgun (WGS) entry which is preliminary data.</text>
</comment>
<reference evidence="5" key="1">
    <citation type="journal article" date="2015" name="Nature">
        <title>Complex archaea that bridge the gap between prokaryotes and eukaryotes.</title>
        <authorList>
            <person name="Spang A."/>
            <person name="Saw J.H."/>
            <person name="Jorgensen S.L."/>
            <person name="Zaremba-Niedzwiedzka K."/>
            <person name="Martijn J."/>
            <person name="Lind A.E."/>
            <person name="van Eijk R."/>
            <person name="Schleper C."/>
            <person name="Guy L."/>
            <person name="Ettema T.J."/>
        </authorList>
    </citation>
    <scope>NUCLEOTIDE SEQUENCE</scope>
</reference>
<evidence type="ECO:0000259" key="4">
    <source>
        <dbReference type="Pfam" id="PF01555"/>
    </source>
</evidence>
<dbReference type="Pfam" id="PF01555">
    <property type="entry name" value="N6_N4_Mtase"/>
    <property type="match status" value="1"/>
</dbReference>
<evidence type="ECO:0000256" key="1">
    <source>
        <dbReference type="ARBA" id="ARBA00006594"/>
    </source>
</evidence>
<feature type="domain" description="DNA methylase N-4/N-6" evidence="4">
    <location>
        <begin position="26"/>
        <end position="197"/>
    </location>
</feature>
<dbReference type="GO" id="GO:0008170">
    <property type="term" value="F:N-methyltransferase activity"/>
    <property type="evidence" value="ECO:0007669"/>
    <property type="project" value="InterPro"/>
</dbReference>
<dbReference type="PRINTS" id="PR00508">
    <property type="entry name" value="S21N4MTFRASE"/>
</dbReference>
<protein>
    <recommendedName>
        <fullName evidence="4">DNA methylase N-4/N-6 domain-containing protein</fullName>
    </recommendedName>
</protein>
<comment type="similarity">
    <text evidence="1">Belongs to the N(4)/N(6)-methyltransferase family.</text>
</comment>
<gene>
    <name evidence="5" type="ORF">LCGC14_2635760</name>
</gene>
<name>A0A0F9ALH0_9ZZZZ</name>
<dbReference type="SUPFAM" id="SSF53335">
    <property type="entry name" value="S-adenosyl-L-methionine-dependent methyltransferases"/>
    <property type="match status" value="1"/>
</dbReference>
<keyword evidence="2" id="KW-0489">Methyltransferase</keyword>
<dbReference type="InterPro" id="IPR002052">
    <property type="entry name" value="DNA_methylase_N6_adenine_CS"/>
</dbReference>
<dbReference type="InterPro" id="IPR029063">
    <property type="entry name" value="SAM-dependent_MTases_sf"/>
</dbReference>
<dbReference type="InterPro" id="IPR001091">
    <property type="entry name" value="RM_Methyltransferase"/>
</dbReference>
<accession>A0A0F9ALH0</accession>
<dbReference type="CDD" id="cd02440">
    <property type="entry name" value="AdoMet_MTases"/>
    <property type="match status" value="1"/>
</dbReference>
<proteinExistence type="inferred from homology"/>
<dbReference type="PROSITE" id="PS00092">
    <property type="entry name" value="N6_MTASE"/>
    <property type="match status" value="1"/>
</dbReference>
<sequence>MPEEYKNNIVVGDARILAKRIPDESVDLIFTDPPYAKEYLDLYDWLGKIASRVLKDNGFVMTYCGNIWVHEVIRRMGLSLDFFFQYVEVNNGNSTILWPRKTIVRYKPIVCFRKKESKALPRTNVLGVWQSNGSDKRFHKWGQSEGTARYYIDCFSKSGNIVLDPFSGGGTAAAVSKKLGREFVSFEIDKDAAEIAKGRIGQAYTPSALHQQLDLV</sequence>
<dbReference type="EMBL" id="LAZR01045327">
    <property type="protein sequence ID" value="KKK99135.1"/>
    <property type="molecule type" value="Genomic_DNA"/>
</dbReference>
<dbReference type="AlphaFoldDB" id="A0A0F9ALH0"/>
<dbReference type="InterPro" id="IPR002941">
    <property type="entry name" value="DNA_methylase_N4/N6"/>
</dbReference>